<dbReference type="KEGG" id="aplc:110984789"/>
<name>A0A8B7Z7P8_ACAPL</name>
<accession>A0A8B7Z7P8</accession>
<dbReference type="OrthoDB" id="10198353at2759"/>
<organism evidence="1 2">
    <name type="scientific">Acanthaster planci</name>
    <name type="common">Crown-of-thorns starfish</name>
    <dbReference type="NCBI Taxonomy" id="133434"/>
    <lineage>
        <taxon>Eukaryota</taxon>
        <taxon>Metazoa</taxon>
        <taxon>Echinodermata</taxon>
        <taxon>Eleutherozoa</taxon>
        <taxon>Asterozoa</taxon>
        <taxon>Asteroidea</taxon>
        <taxon>Valvatacea</taxon>
        <taxon>Valvatida</taxon>
        <taxon>Acanthasteridae</taxon>
        <taxon>Acanthaster</taxon>
    </lineage>
</organism>
<dbReference type="RefSeq" id="XP_022100977.1">
    <property type="nucleotide sequence ID" value="XM_022245285.1"/>
</dbReference>
<dbReference type="GeneID" id="110984789"/>
<evidence type="ECO:0000313" key="1">
    <source>
        <dbReference type="Proteomes" id="UP000694845"/>
    </source>
</evidence>
<gene>
    <name evidence="2" type="primary">LOC110984789</name>
</gene>
<evidence type="ECO:0000313" key="2">
    <source>
        <dbReference type="RefSeq" id="XP_022100977.1"/>
    </source>
</evidence>
<dbReference type="Proteomes" id="UP000694845">
    <property type="component" value="Unplaced"/>
</dbReference>
<sequence length="215" mass="22242">MEASLFVPLDGGVAFGLGAHTVNCQVNNSGNCPVMKGFTFNVLASPSINVPEDFGHCTPAGQIYNSYTVTWDRVTATNTNGQPILCLEGNRQVFLNGGSFGVGSHTITCSVTNNDGCTSEKSFTFNVVASPYLTVPAVRDQCTTSGLTSATVNWASVSGENTDGQPIVCSTPGLSSVPLGGGVAFGAGVHTITCEVTNNANCLASRSFSFNVHSE</sequence>
<protein>
    <submittedName>
        <fullName evidence="2">Uncharacterized protein LOC110984789</fullName>
    </submittedName>
</protein>
<reference evidence="2" key="1">
    <citation type="submission" date="2025-08" db="UniProtKB">
        <authorList>
            <consortium name="RefSeq"/>
        </authorList>
    </citation>
    <scope>IDENTIFICATION</scope>
</reference>
<keyword evidence="1" id="KW-1185">Reference proteome</keyword>
<dbReference type="AlphaFoldDB" id="A0A8B7Z7P8"/>
<proteinExistence type="predicted"/>